<dbReference type="GO" id="GO:0005737">
    <property type="term" value="C:cytoplasm"/>
    <property type="evidence" value="ECO:0007669"/>
    <property type="project" value="UniProtKB-ARBA"/>
</dbReference>
<dbReference type="PROSITE" id="PS50208">
    <property type="entry name" value="CASPASE_P20"/>
    <property type="match status" value="1"/>
</dbReference>
<dbReference type="SUPFAM" id="SSF52129">
    <property type="entry name" value="Caspase-like"/>
    <property type="match status" value="2"/>
</dbReference>
<dbReference type="eggNOG" id="KOG3573">
    <property type="taxonomic scope" value="Eukaryota"/>
</dbReference>
<evidence type="ECO:0000256" key="2">
    <source>
        <dbReference type="ARBA" id="ARBA00022703"/>
    </source>
</evidence>
<dbReference type="InterPro" id="IPR029030">
    <property type="entry name" value="Caspase-like_dom_sf"/>
</dbReference>
<keyword evidence="2" id="KW-0053">Apoptosis</keyword>
<evidence type="ECO:0000256" key="3">
    <source>
        <dbReference type="RuleBase" id="RU003971"/>
    </source>
</evidence>
<dbReference type="InterPro" id="IPR011600">
    <property type="entry name" value="Pept_C14_caspase"/>
</dbReference>
<dbReference type="EnsemblMetazoa" id="SMAR005942-RA">
    <property type="protein sequence ID" value="SMAR005942-PA"/>
    <property type="gene ID" value="SMAR005942"/>
</dbReference>
<dbReference type="SMART" id="SM00115">
    <property type="entry name" value="CASc"/>
    <property type="match status" value="1"/>
</dbReference>
<evidence type="ECO:0000256" key="1">
    <source>
        <dbReference type="ARBA" id="ARBA00010134"/>
    </source>
</evidence>
<evidence type="ECO:0000256" key="4">
    <source>
        <dbReference type="SAM" id="MobiDB-lite"/>
    </source>
</evidence>
<dbReference type="InterPro" id="IPR001309">
    <property type="entry name" value="Pept_C14_p20"/>
</dbReference>
<comment type="similarity">
    <text evidence="1 3">Belongs to the peptidase C14A family.</text>
</comment>
<dbReference type="Gene3D" id="3.30.70.1470">
    <property type="entry name" value="Caspase-like"/>
    <property type="match status" value="1"/>
</dbReference>
<accession>T1IXK5</accession>
<dbReference type="STRING" id="126957.T1IXK5"/>
<dbReference type="PROSITE" id="PS01122">
    <property type="entry name" value="CASPASE_CYS"/>
    <property type="match status" value="1"/>
</dbReference>
<organism evidence="7 8">
    <name type="scientific">Strigamia maritima</name>
    <name type="common">European centipede</name>
    <name type="synonym">Geophilus maritimus</name>
    <dbReference type="NCBI Taxonomy" id="126957"/>
    <lineage>
        <taxon>Eukaryota</taxon>
        <taxon>Metazoa</taxon>
        <taxon>Ecdysozoa</taxon>
        <taxon>Arthropoda</taxon>
        <taxon>Myriapoda</taxon>
        <taxon>Chilopoda</taxon>
        <taxon>Pleurostigmophora</taxon>
        <taxon>Geophilomorpha</taxon>
        <taxon>Linotaeniidae</taxon>
        <taxon>Strigamia</taxon>
    </lineage>
</organism>
<evidence type="ECO:0000259" key="6">
    <source>
        <dbReference type="PROSITE" id="PS50208"/>
    </source>
</evidence>
<dbReference type="Proteomes" id="UP000014500">
    <property type="component" value="Unassembled WGS sequence"/>
</dbReference>
<reference evidence="8" key="1">
    <citation type="submission" date="2011-05" db="EMBL/GenBank/DDBJ databases">
        <authorList>
            <person name="Richards S.R."/>
            <person name="Qu J."/>
            <person name="Jiang H."/>
            <person name="Jhangiani S.N."/>
            <person name="Agravi P."/>
            <person name="Goodspeed R."/>
            <person name="Gross S."/>
            <person name="Mandapat C."/>
            <person name="Jackson L."/>
            <person name="Mathew T."/>
            <person name="Pu L."/>
            <person name="Thornton R."/>
            <person name="Saada N."/>
            <person name="Wilczek-Boney K.B."/>
            <person name="Lee S."/>
            <person name="Kovar C."/>
            <person name="Wu Y."/>
            <person name="Scherer S.E."/>
            <person name="Worley K.C."/>
            <person name="Muzny D.M."/>
            <person name="Gibbs R."/>
        </authorList>
    </citation>
    <scope>NUCLEOTIDE SEQUENCE</scope>
    <source>
        <strain evidence="8">Brora</strain>
    </source>
</reference>
<evidence type="ECO:0008006" key="9">
    <source>
        <dbReference type="Google" id="ProtNLM"/>
    </source>
</evidence>
<dbReference type="AlphaFoldDB" id="T1IXK5"/>
<dbReference type="GO" id="GO:0004197">
    <property type="term" value="F:cysteine-type endopeptidase activity"/>
    <property type="evidence" value="ECO:0007669"/>
    <property type="project" value="InterPro"/>
</dbReference>
<protein>
    <recommendedName>
        <fullName evidence="9">Caspase family p20 domain-containing protein</fullName>
    </recommendedName>
</protein>
<evidence type="ECO:0000313" key="7">
    <source>
        <dbReference type="EnsemblMetazoa" id="SMAR005942-PA"/>
    </source>
</evidence>
<dbReference type="PANTHER" id="PTHR48169">
    <property type="entry name" value="DED DOMAIN-CONTAINING PROTEIN"/>
    <property type="match status" value="1"/>
</dbReference>
<dbReference type="InterPro" id="IPR002138">
    <property type="entry name" value="Pept_C14_p10"/>
</dbReference>
<keyword evidence="8" id="KW-1185">Reference proteome</keyword>
<feature type="domain" description="Caspase family p10" evidence="5">
    <location>
        <begin position="557"/>
        <end position="656"/>
    </location>
</feature>
<dbReference type="GO" id="GO:0006915">
    <property type="term" value="P:apoptotic process"/>
    <property type="evidence" value="ECO:0007669"/>
    <property type="project" value="UniProtKB-KW"/>
</dbReference>
<evidence type="ECO:0000313" key="8">
    <source>
        <dbReference type="Proteomes" id="UP000014500"/>
    </source>
</evidence>
<dbReference type="Gene3D" id="3.40.50.1460">
    <property type="match status" value="1"/>
</dbReference>
<dbReference type="GO" id="GO:0051604">
    <property type="term" value="P:protein maturation"/>
    <property type="evidence" value="ECO:0007669"/>
    <property type="project" value="UniProtKB-ARBA"/>
</dbReference>
<dbReference type="InterPro" id="IPR015917">
    <property type="entry name" value="Pept_C14A"/>
</dbReference>
<dbReference type="GO" id="GO:0006508">
    <property type="term" value="P:proteolysis"/>
    <property type="evidence" value="ECO:0007669"/>
    <property type="project" value="InterPro"/>
</dbReference>
<name>T1IXK5_STRMM</name>
<proteinExistence type="inferred from homology"/>
<dbReference type="HOGENOM" id="CLU_417581_0_0_1"/>
<dbReference type="InterPro" id="IPR033139">
    <property type="entry name" value="Caspase_cys_AS"/>
</dbReference>
<dbReference type="PANTHER" id="PTHR48169:SF7">
    <property type="entry name" value="CASPASE 10"/>
    <property type="match status" value="1"/>
</dbReference>
<sequence length="657" mass="75492">MSPLTPIPNCGSTAIHEKSKDGRFSSLWHLVVIIETTILSECNYSRGAPLLPGHDEMWGIGSLIFVSLASRSRFRNNLWFQYQIPVPSVSNNFTRPICRLNCKECDEKKSNERMRKHEKQTALQMGQLRRHFLLKSSKSKLITSAAMDSPGMLSRCRYENRIVKRGEQRDKLRQHWHKAIRSLAKSMDRRDTGDNLDHYGAATLRCLFTPAIGYNAFSHNYYFHSRISALNSSASENESEQHCVEIPLEEIWKPQKDTKLELDYRMGRAKKGKAIIFNHFEFSMPGMLQRRGTNLDQDMFYQILLIWGFKESDIVIELDASFERITDLSKRVNHDDCDMFVCAVFTHGERNQLYSKDKLYPTSDVWKCFTDEECPSLKGKPKLFFIQACRGTDLDAGIEVKDPKLLLEKFTRLNIDANDGDGDGDGDTPDPEQVLVITSNDKSLLDAIDNLDEVDSKPIDLAGPPRSRGGSIQGIPSSWQEERRSSADETIPYVKDKSFWFPPKRRSRGTSEGEKDALLLTTLQMDRRSSAPIKVPREWLEKQNEVMDSKFIELKEPFQVPHPDPDIFVAFSTADGFYSFRRPTHGSWFIHVLHEVVRVNRHLDEANLLDLLTAVNLKVAVDMESYVTDPGKRAYHKQKQISCFHSTLTKRVYFTKY</sequence>
<dbReference type="GO" id="GO:0043067">
    <property type="term" value="P:regulation of programmed cell death"/>
    <property type="evidence" value="ECO:0007669"/>
    <property type="project" value="UniProtKB-ARBA"/>
</dbReference>
<dbReference type="Pfam" id="PF00656">
    <property type="entry name" value="Peptidase_C14"/>
    <property type="match status" value="1"/>
</dbReference>
<feature type="domain" description="Caspase family p20" evidence="6">
    <location>
        <begin position="270"/>
        <end position="393"/>
    </location>
</feature>
<dbReference type="PhylomeDB" id="T1IXK5"/>
<feature type="region of interest" description="Disordered" evidence="4">
    <location>
        <begin position="455"/>
        <end position="486"/>
    </location>
</feature>
<dbReference type="PRINTS" id="PR00376">
    <property type="entry name" value="IL1BCENZYME"/>
</dbReference>
<dbReference type="EMBL" id="AFFK01020101">
    <property type="status" value="NOT_ANNOTATED_CDS"/>
    <property type="molecule type" value="Genomic_DNA"/>
</dbReference>
<evidence type="ECO:0000259" key="5">
    <source>
        <dbReference type="PROSITE" id="PS50207"/>
    </source>
</evidence>
<reference evidence="7" key="2">
    <citation type="submission" date="2015-02" db="UniProtKB">
        <authorList>
            <consortium name="EnsemblMetazoa"/>
        </authorList>
    </citation>
    <scope>IDENTIFICATION</scope>
</reference>
<dbReference type="PROSITE" id="PS50207">
    <property type="entry name" value="CASPASE_P10"/>
    <property type="match status" value="1"/>
</dbReference>